<keyword evidence="1 5" id="KW-0240">DNA-directed RNA polymerase</keyword>
<dbReference type="GO" id="GO:0046983">
    <property type="term" value="F:protein dimerization activity"/>
    <property type="evidence" value="ECO:0007669"/>
    <property type="project" value="InterPro"/>
</dbReference>
<dbReference type="GO" id="GO:0003899">
    <property type="term" value="F:DNA-directed RNA polymerase activity"/>
    <property type="evidence" value="ECO:0007669"/>
    <property type="project" value="UniProtKB-UniRule"/>
</dbReference>
<evidence type="ECO:0000256" key="4">
    <source>
        <dbReference type="ARBA" id="ARBA00025751"/>
    </source>
</evidence>
<dbReference type="InterPro" id="IPR036603">
    <property type="entry name" value="RBP11-like"/>
</dbReference>
<organism evidence="7">
    <name type="scientific">Candidatus Methanogaster sp. ANME-2c ERB4</name>
    <dbReference type="NCBI Taxonomy" id="2759911"/>
    <lineage>
        <taxon>Archaea</taxon>
        <taxon>Methanobacteriati</taxon>
        <taxon>Methanobacteriota</taxon>
        <taxon>Stenosarchaea group</taxon>
        <taxon>Methanomicrobia</taxon>
        <taxon>Methanosarcinales</taxon>
        <taxon>ANME-2 cluster</taxon>
        <taxon>Candidatus Methanogasteraceae</taxon>
        <taxon>Candidatus Methanogaster</taxon>
    </lineage>
</organism>
<dbReference type="InterPro" id="IPR022905">
    <property type="entry name" value="Rpo11-like"/>
</dbReference>
<dbReference type="EMBL" id="MT631237">
    <property type="protein sequence ID" value="QNO46991.1"/>
    <property type="molecule type" value="Genomic_DNA"/>
</dbReference>
<evidence type="ECO:0000256" key="5">
    <source>
        <dbReference type="HAMAP-Rule" id="MF_00261"/>
    </source>
</evidence>
<comment type="subunit">
    <text evidence="5">Part of the RNA polymerase complex.</text>
</comment>
<reference evidence="7" key="1">
    <citation type="submission" date="2020-06" db="EMBL/GenBank/DDBJ databases">
        <title>Unique genomic features of the anaerobic methanotrophic archaea.</title>
        <authorList>
            <person name="Chadwick G.L."/>
            <person name="Skennerton C.T."/>
            <person name="Laso-Perez R."/>
            <person name="Leu A.O."/>
            <person name="Speth D.R."/>
            <person name="Yu H."/>
            <person name="Morgan-Lang C."/>
            <person name="Hatzenpichler R."/>
            <person name="Goudeau D."/>
            <person name="Malmstrom R."/>
            <person name="Brazelton W.J."/>
            <person name="Woyke T."/>
            <person name="Hallam S.J."/>
            <person name="Tyson G.W."/>
            <person name="Wegener G."/>
            <person name="Boetius A."/>
            <person name="Orphan V."/>
        </authorList>
    </citation>
    <scope>NUCLEOTIDE SEQUENCE</scope>
</reference>
<keyword evidence="2 5" id="KW-0963">Cytoplasm</keyword>
<evidence type="ECO:0000256" key="2">
    <source>
        <dbReference type="ARBA" id="ARBA00022490"/>
    </source>
</evidence>
<keyword evidence="3 5" id="KW-0804">Transcription</keyword>
<dbReference type="PANTHER" id="PTHR13946:SF28">
    <property type="entry name" value="DNA-DIRECTED RNA POLYMERASES I AND III SUBUNIT RPAC2"/>
    <property type="match status" value="1"/>
</dbReference>
<sequence>MNLKILNKTDNELEMEIVGETHTLLNLLKTILLEDDTVEIATYDIKYLGISEPIMYVRTNGKDPVQAVRSALQTMVAICDEFRSVFTGSIDI</sequence>
<dbReference type="PANTHER" id="PTHR13946">
    <property type="entry name" value="DNA-DIRECTED RNA POLYMERASE I,II,III"/>
    <property type="match status" value="1"/>
</dbReference>
<dbReference type="EC" id="2.7.7.6" evidence="5"/>
<evidence type="ECO:0000256" key="3">
    <source>
        <dbReference type="ARBA" id="ARBA00023163"/>
    </source>
</evidence>
<protein>
    <recommendedName>
        <fullName evidence="5">DNA-directed RNA polymerase subunit Rpo11</fullName>
        <ecNumber evidence="5">2.7.7.6</ecNumber>
    </recommendedName>
    <alternativeName>
        <fullName evidence="5">DNA-directed RNA polymerase subunit L</fullName>
    </alternativeName>
</protein>
<dbReference type="Pfam" id="PF13656">
    <property type="entry name" value="RNA_pol_L_2"/>
    <property type="match status" value="1"/>
</dbReference>
<dbReference type="HAMAP" id="MF_00261">
    <property type="entry name" value="RNApol_arch_Rpo11"/>
    <property type="match status" value="1"/>
</dbReference>
<dbReference type="InterPro" id="IPR009025">
    <property type="entry name" value="RBP11-like_dimer"/>
</dbReference>
<dbReference type="SUPFAM" id="SSF55257">
    <property type="entry name" value="RBP11-like subunits of RNA polymerase"/>
    <property type="match status" value="1"/>
</dbReference>
<proteinExistence type="inferred from homology"/>
<dbReference type="GO" id="GO:0000428">
    <property type="term" value="C:DNA-directed RNA polymerase complex"/>
    <property type="evidence" value="ECO:0007669"/>
    <property type="project" value="UniProtKB-KW"/>
</dbReference>
<feature type="domain" description="DNA-directed RNA polymerase RBP11-like dimerisation" evidence="6">
    <location>
        <begin position="13"/>
        <end position="84"/>
    </location>
</feature>
<name>A0A7G9YG57_9EURY</name>
<dbReference type="NCBIfam" id="NF002237">
    <property type="entry name" value="PRK01146.2-1"/>
    <property type="match status" value="1"/>
</dbReference>
<evidence type="ECO:0000313" key="7">
    <source>
        <dbReference type="EMBL" id="QNO46991.1"/>
    </source>
</evidence>
<comment type="catalytic activity">
    <reaction evidence="5">
        <text>RNA(n) + a ribonucleoside 5'-triphosphate = RNA(n+1) + diphosphate</text>
        <dbReference type="Rhea" id="RHEA:21248"/>
        <dbReference type="Rhea" id="RHEA-COMP:14527"/>
        <dbReference type="Rhea" id="RHEA-COMP:17342"/>
        <dbReference type="ChEBI" id="CHEBI:33019"/>
        <dbReference type="ChEBI" id="CHEBI:61557"/>
        <dbReference type="ChEBI" id="CHEBI:140395"/>
        <dbReference type="EC" id="2.7.7.6"/>
    </reaction>
</comment>
<keyword evidence="5 7" id="KW-0548">Nucleotidyltransferase</keyword>
<accession>A0A7G9YG57</accession>
<gene>
    <name evidence="5 7" type="primary">rpoL</name>
    <name evidence="5" type="synonym">rpo11</name>
    <name evidence="7" type="ORF">JMDIOONB_00003</name>
</gene>
<comment type="function">
    <text evidence="5">DNA-dependent RNA polymerase (RNAP) catalyzes the transcription of DNA into RNA using the four ribonucleoside triphosphates as substrates.</text>
</comment>
<dbReference type="CDD" id="cd06927">
    <property type="entry name" value="RNAP_L"/>
    <property type="match status" value="1"/>
</dbReference>
<comment type="similarity">
    <text evidence="4 5">Belongs to the archaeal Rpo11/eukaryotic RPB11/RPC19 RNA polymerase subunit family.</text>
</comment>
<dbReference type="AlphaFoldDB" id="A0A7G9YG57"/>
<dbReference type="Gene3D" id="3.30.1360.10">
    <property type="entry name" value="RNA polymerase, RBP11-like subunit"/>
    <property type="match status" value="1"/>
</dbReference>
<dbReference type="GO" id="GO:0006351">
    <property type="term" value="P:DNA-templated transcription"/>
    <property type="evidence" value="ECO:0007669"/>
    <property type="project" value="UniProtKB-UniRule"/>
</dbReference>
<keyword evidence="5 7" id="KW-0808">Transferase</keyword>
<comment type="subcellular location">
    <subcellularLocation>
        <location evidence="5">Cytoplasm</location>
    </subcellularLocation>
</comment>
<dbReference type="GO" id="GO:0005737">
    <property type="term" value="C:cytoplasm"/>
    <property type="evidence" value="ECO:0007669"/>
    <property type="project" value="UniProtKB-SubCell"/>
</dbReference>
<evidence type="ECO:0000259" key="6">
    <source>
        <dbReference type="Pfam" id="PF13656"/>
    </source>
</evidence>
<evidence type="ECO:0000256" key="1">
    <source>
        <dbReference type="ARBA" id="ARBA00022478"/>
    </source>
</evidence>